<dbReference type="Proteomes" id="UP000240571">
    <property type="component" value="Unassembled WGS sequence"/>
</dbReference>
<protein>
    <submittedName>
        <fullName evidence="1">Uncharacterized protein</fullName>
    </submittedName>
</protein>
<gene>
    <name evidence="1" type="ORF">C9382_27460</name>
</gene>
<reference evidence="1 2" key="1">
    <citation type="submission" date="2018-03" db="EMBL/GenBank/DDBJ databases">
        <title>Diversity of bacteria associated with corn roots inoculated with woodland soils in Canada, and Description of Pseudomonas aylmerense sp. nov.</title>
        <authorList>
            <person name="Tambong J.T."/>
            <person name="Xu R."/>
            <person name="Tchagang C."/>
        </authorList>
    </citation>
    <scope>NUCLEOTIDE SEQUENCE [LARGE SCALE GENOMIC DNA]</scope>
    <source>
        <strain evidence="1 2">S1E44</strain>
    </source>
</reference>
<organism evidence="1 2">
    <name type="scientific">Pseudomonas aylmerensis</name>
    <dbReference type="NCBI Taxonomy" id="1869229"/>
    <lineage>
        <taxon>Bacteria</taxon>
        <taxon>Pseudomonadati</taxon>
        <taxon>Pseudomonadota</taxon>
        <taxon>Gammaproteobacteria</taxon>
        <taxon>Pseudomonadales</taxon>
        <taxon>Pseudomonadaceae</taxon>
        <taxon>Pseudomonas</taxon>
    </lineage>
</organism>
<name>A0A2T4FMX4_9PSED</name>
<evidence type="ECO:0000313" key="1">
    <source>
        <dbReference type="EMBL" id="PTC24772.1"/>
    </source>
</evidence>
<dbReference type="AlphaFoldDB" id="A0A2T4FMX4"/>
<accession>A0A2T4FMX4</accession>
<dbReference type="OrthoDB" id="6888333at2"/>
<sequence length="112" mass="11945">MSYGIRVWGATGALELDENSFTVRITYSALVQKTAAIQSRSIFIPIAGVTPATHSAVCIPVAAYPTDAQDNRGIQYTPIVGNGGVTLFFGQPSTNSGPLGIAVQRLLVMRYR</sequence>
<evidence type="ECO:0000313" key="2">
    <source>
        <dbReference type="Proteomes" id="UP000240571"/>
    </source>
</evidence>
<proteinExistence type="predicted"/>
<dbReference type="EMBL" id="PYWW01000055">
    <property type="protein sequence ID" value="PTC24772.1"/>
    <property type="molecule type" value="Genomic_DNA"/>
</dbReference>
<comment type="caution">
    <text evidence="1">The sequence shown here is derived from an EMBL/GenBank/DDBJ whole genome shotgun (WGS) entry which is preliminary data.</text>
</comment>